<comment type="caution">
    <text evidence="2">The sequence shown here is derived from an EMBL/GenBank/DDBJ whole genome shotgun (WGS) entry which is preliminary data.</text>
</comment>
<dbReference type="AlphaFoldDB" id="A0A929PYC2"/>
<evidence type="ECO:0000256" key="1">
    <source>
        <dbReference type="SAM" id="Phobius"/>
    </source>
</evidence>
<feature type="transmembrane region" description="Helical" evidence="1">
    <location>
        <begin position="6"/>
        <end position="28"/>
    </location>
</feature>
<dbReference type="Proteomes" id="UP000622475">
    <property type="component" value="Unassembled WGS sequence"/>
</dbReference>
<dbReference type="EMBL" id="JADFFL010000009">
    <property type="protein sequence ID" value="MBE9664086.1"/>
    <property type="molecule type" value="Genomic_DNA"/>
</dbReference>
<sequence>MSDNNIGKFFVIGLTFAIILFFFLAWFFSHRARHRETMLMIEKGMNPNDLKSSNRWPFALRKIAVVILGFAVGSVLFWILDEMEVRSVNSDPGTLTVFAFGVGGALFLDQRYGSKKED</sequence>
<keyword evidence="1" id="KW-1133">Transmembrane helix</keyword>
<name>A0A929PYC2_9SPHI</name>
<feature type="transmembrane region" description="Helical" evidence="1">
    <location>
        <begin position="59"/>
        <end position="80"/>
    </location>
</feature>
<keyword evidence="1" id="KW-0812">Transmembrane</keyword>
<evidence type="ECO:0000313" key="2">
    <source>
        <dbReference type="EMBL" id="MBE9664086.1"/>
    </source>
</evidence>
<reference evidence="2" key="1">
    <citation type="submission" date="2020-10" db="EMBL/GenBank/DDBJ databases">
        <title>Mucilaginibacter mali sp. nov., isolated from rhizosphere soil of apple orchard.</title>
        <authorList>
            <person name="Lee J.-S."/>
            <person name="Kim H.S."/>
            <person name="Kim J.-S."/>
        </authorList>
    </citation>
    <scope>NUCLEOTIDE SEQUENCE</scope>
    <source>
        <strain evidence="2">KCTC 22746</strain>
    </source>
</reference>
<gene>
    <name evidence="2" type="ORF">IRJ16_19550</name>
</gene>
<keyword evidence="1" id="KW-0472">Membrane</keyword>
<proteinExistence type="predicted"/>
<keyword evidence="3" id="KW-1185">Reference proteome</keyword>
<feature type="transmembrane region" description="Helical" evidence="1">
    <location>
        <begin position="92"/>
        <end position="108"/>
    </location>
</feature>
<organism evidence="2 3">
    <name type="scientific">Mucilaginibacter myungsuensis</name>
    <dbReference type="NCBI Taxonomy" id="649104"/>
    <lineage>
        <taxon>Bacteria</taxon>
        <taxon>Pseudomonadati</taxon>
        <taxon>Bacteroidota</taxon>
        <taxon>Sphingobacteriia</taxon>
        <taxon>Sphingobacteriales</taxon>
        <taxon>Sphingobacteriaceae</taxon>
        <taxon>Mucilaginibacter</taxon>
    </lineage>
</organism>
<protein>
    <submittedName>
        <fullName evidence="2">Uncharacterized protein</fullName>
    </submittedName>
</protein>
<dbReference type="RefSeq" id="WP_194113330.1">
    <property type="nucleotide sequence ID" value="NZ_JADFFL010000009.1"/>
</dbReference>
<accession>A0A929PYC2</accession>
<evidence type="ECO:0000313" key="3">
    <source>
        <dbReference type="Proteomes" id="UP000622475"/>
    </source>
</evidence>